<keyword evidence="1" id="KW-0378">Hydrolase</keyword>
<dbReference type="InterPro" id="IPR013783">
    <property type="entry name" value="Ig-like_fold"/>
</dbReference>
<feature type="domain" description="Glycosyl hydrolase family 13 catalytic" evidence="4">
    <location>
        <begin position="132"/>
        <end position="529"/>
    </location>
</feature>
<keyword evidence="2 5" id="KW-0326">Glycosidase</keyword>
<dbReference type="PANTHER" id="PTHR10357:SF210">
    <property type="entry name" value="MALTODEXTRIN GLUCOSIDASE"/>
    <property type="match status" value="1"/>
</dbReference>
<dbReference type="Gene3D" id="2.60.40.1180">
    <property type="entry name" value="Golgi alpha-mannosidase II"/>
    <property type="match status" value="1"/>
</dbReference>
<sequence length="622" mass="70798">MTRFFCLLVTILSLFTAPLNAQIPPLERLEPTFWWTGMHNPNLQLIVHGNRIAGRTVKINYPGVKISAVNKVENANYLFIDLHIAPSAKPGNFVITFTRPGQKDLTYTYLLKARNKAANRIQGVTAKDLIYLLMPDRFANGDPANDVNLQMREKGLHRDSMYSRHGGDIQGIINHLDYLKDLGVTAIWPTPEIENDEPAASYHGYAVTDHYKIDPRYGTNELYRQFVAACHAKGLKVIKDLVHNHVGTEHYFIQDMPMKSWVHQWPAYTNSNFRDMAVMDPHASATDKKVMLNGWFDRRMADLNQNNVYVQNYLTQNHIWWVEYAGIDGFRLDTYPYNDGAYMAKWAKDVTAEFPRLSIFGETLVWSAANQAFFLQGDKVGRGMDTHLPGVTDGVLKDAIFEALNGKEGWTDGVNRLYAVLAQDFLYQHPNRNVVFLDNHDMSRLLSVVNEDITKYRSALALLLTLRGIPQLYYGDEILMKNYSAPDGLVREDFPGGWRGDKDNKFLASGRNKPENEAFNYLRTLANYRKNTTALQTGKLTQFIPRNGIYVFFRYDSLKKIMVIYNGADKEQELDTAYYQEQIQGATEAKDIISGKTTGLKKIKIAAKATLVLELIIPKPAN</sequence>
<dbReference type="EMBL" id="JACIEG010000003">
    <property type="protein sequence ID" value="MBB3969209.1"/>
    <property type="molecule type" value="Genomic_DNA"/>
</dbReference>
<evidence type="ECO:0000256" key="1">
    <source>
        <dbReference type="ARBA" id="ARBA00022801"/>
    </source>
</evidence>
<dbReference type="SMART" id="SM00642">
    <property type="entry name" value="Aamy"/>
    <property type="match status" value="1"/>
</dbReference>
<dbReference type="Pfam" id="PF10438">
    <property type="entry name" value="Cyc-maltodext_C"/>
    <property type="match status" value="1"/>
</dbReference>
<dbReference type="AlphaFoldDB" id="A0A4Y8ADH0"/>
<dbReference type="InterPro" id="IPR015171">
    <property type="entry name" value="Cyc-maltodext_N"/>
</dbReference>
<reference evidence="6" key="2">
    <citation type="submission" date="2019-03" db="EMBL/GenBank/DDBJ databases">
        <authorList>
            <person name="Yan Y.-Q."/>
            <person name="Du Z.-J."/>
        </authorList>
    </citation>
    <scope>NUCLEOTIDE SEQUENCE</scope>
    <source>
        <strain evidence="6">PP-F2FG21</strain>
    </source>
</reference>
<dbReference type="InterPro" id="IPR019492">
    <property type="entry name" value="Cyclo-malto-dextrinase_C"/>
</dbReference>
<dbReference type="SUPFAM" id="SSF51011">
    <property type="entry name" value="Glycosyl hydrolase domain"/>
    <property type="match status" value="1"/>
</dbReference>
<dbReference type="CDD" id="cd11340">
    <property type="entry name" value="AmyAc_bac_CMD_like_3"/>
    <property type="match status" value="1"/>
</dbReference>
<reference evidence="5 8" key="3">
    <citation type="submission" date="2020-08" db="EMBL/GenBank/DDBJ databases">
        <title>Genomic Encyclopedia of Type Strains, Phase IV (KMG-IV): sequencing the most valuable type-strain genomes for metagenomic binning, comparative biology and taxonomic classification.</title>
        <authorList>
            <person name="Goeker M."/>
        </authorList>
    </citation>
    <scope>NUCLEOTIDE SEQUENCE [LARGE SCALE GENOMIC DNA]</scope>
    <source>
        <strain evidence="5 8">DSM 100995</strain>
    </source>
</reference>
<evidence type="ECO:0000313" key="5">
    <source>
        <dbReference type="EMBL" id="MBB3969209.1"/>
    </source>
</evidence>
<dbReference type="SUPFAM" id="SSF51445">
    <property type="entry name" value="(Trans)glycosidases"/>
    <property type="match status" value="1"/>
</dbReference>
<evidence type="ECO:0000259" key="4">
    <source>
        <dbReference type="SMART" id="SM00642"/>
    </source>
</evidence>
<evidence type="ECO:0000256" key="2">
    <source>
        <dbReference type="ARBA" id="ARBA00023295"/>
    </source>
</evidence>
<dbReference type="PANTHER" id="PTHR10357">
    <property type="entry name" value="ALPHA-AMYLASE FAMILY MEMBER"/>
    <property type="match status" value="1"/>
</dbReference>
<evidence type="ECO:0000313" key="7">
    <source>
        <dbReference type="Proteomes" id="UP000297248"/>
    </source>
</evidence>
<gene>
    <name evidence="6" type="ORF">E2R65_12730</name>
    <name evidence="5" type="ORF">GGR35_001812</name>
</gene>
<dbReference type="InterPro" id="IPR006047">
    <property type="entry name" value="GH13_cat_dom"/>
</dbReference>
<dbReference type="GO" id="GO:0005975">
    <property type="term" value="P:carbohydrate metabolic process"/>
    <property type="evidence" value="ECO:0007669"/>
    <property type="project" value="InterPro"/>
</dbReference>
<name>A0A4Y8ADH0_9SPHI</name>
<dbReference type="Gene3D" id="2.60.40.10">
    <property type="entry name" value="Immunoglobulins"/>
    <property type="match status" value="1"/>
</dbReference>
<evidence type="ECO:0000313" key="6">
    <source>
        <dbReference type="EMBL" id="TEW65986.1"/>
    </source>
</evidence>
<keyword evidence="8" id="KW-1185">Reference proteome</keyword>
<dbReference type="GO" id="GO:0016798">
    <property type="term" value="F:hydrolase activity, acting on glycosyl bonds"/>
    <property type="evidence" value="ECO:0007669"/>
    <property type="project" value="UniProtKB-KW"/>
</dbReference>
<proteinExistence type="predicted"/>
<dbReference type="Pfam" id="PF09087">
    <property type="entry name" value="Cyc-maltodext_N"/>
    <property type="match status" value="1"/>
</dbReference>
<comment type="caution">
    <text evidence="6">The sequence shown here is derived from an EMBL/GenBank/DDBJ whole genome shotgun (WGS) entry which is preliminary data.</text>
</comment>
<evidence type="ECO:0000256" key="3">
    <source>
        <dbReference type="SAM" id="SignalP"/>
    </source>
</evidence>
<dbReference type="Pfam" id="PF00128">
    <property type="entry name" value="Alpha-amylase"/>
    <property type="match status" value="1"/>
</dbReference>
<feature type="signal peptide" evidence="3">
    <location>
        <begin position="1"/>
        <end position="21"/>
    </location>
</feature>
<dbReference type="InterPro" id="IPR013780">
    <property type="entry name" value="Glyco_hydro_b"/>
</dbReference>
<dbReference type="InterPro" id="IPR017853">
    <property type="entry name" value="GH"/>
</dbReference>
<organism evidence="6 7">
    <name type="scientific">Mucilaginibacter phyllosphaerae</name>
    <dbReference type="NCBI Taxonomy" id="1812349"/>
    <lineage>
        <taxon>Bacteria</taxon>
        <taxon>Pseudomonadati</taxon>
        <taxon>Bacteroidota</taxon>
        <taxon>Sphingobacteriia</taxon>
        <taxon>Sphingobacteriales</taxon>
        <taxon>Sphingobacteriaceae</taxon>
        <taxon>Mucilaginibacter</taxon>
    </lineage>
</organism>
<dbReference type="SUPFAM" id="SSF81296">
    <property type="entry name" value="E set domains"/>
    <property type="match status" value="1"/>
</dbReference>
<dbReference type="OrthoDB" id="9806009at2"/>
<dbReference type="EMBL" id="SNQG01000004">
    <property type="protein sequence ID" value="TEW65986.1"/>
    <property type="molecule type" value="Genomic_DNA"/>
</dbReference>
<reference evidence="6 7" key="1">
    <citation type="journal article" date="2016" name="Int. J. Syst. Evol. Microbiol.">
        <title>Proposal of Mucilaginibacter phyllosphaerae sp. nov. isolated from the phyllosphere of Galium album.</title>
        <authorList>
            <person name="Aydogan E.L."/>
            <person name="Busse H.J."/>
            <person name="Moser G."/>
            <person name="Muller C."/>
            <person name="Kampfer P."/>
            <person name="Glaeser S.P."/>
        </authorList>
    </citation>
    <scope>NUCLEOTIDE SEQUENCE [LARGE SCALE GENOMIC DNA]</scope>
    <source>
        <strain evidence="6 7">PP-F2FG21</strain>
    </source>
</reference>
<dbReference type="Proteomes" id="UP000583101">
    <property type="component" value="Unassembled WGS sequence"/>
</dbReference>
<protein>
    <submittedName>
        <fullName evidence="6">Alpha-amylase</fullName>
    </submittedName>
    <submittedName>
        <fullName evidence="5">Glycosidase</fullName>
    </submittedName>
</protein>
<dbReference type="Gene3D" id="3.20.20.80">
    <property type="entry name" value="Glycosidases"/>
    <property type="match status" value="1"/>
</dbReference>
<accession>A0A4Y8ADH0</accession>
<dbReference type="RefSeq" id="WP_134336850.1">
    <property type="nucleotide sequence ID" value="NZ_BMCZ01000002.1"/>
</dbReference>
<feature type="chain" id="PRO_5044616464" evidence="3">
    <location>
        <begin position="22"/>
        <end position="622"/>
    </location>
</feature>
<keyword evidence="3" id="KW-0732">Signal</keyword>
<dbReference type="Proteomes" id="UP000297248">
    <property type="component" value="Unassembled WGS sequence"/>
</dbReference>
<evidence type="ECO:0000313" key="8">
    <source>
        <dbReference type="Proteomes" id="UP000583101"/>
    </source>
</evidence>
<dbReference type="InterPro" id="IPR014756">
    <property type="entry name" value="Ig_E-set"/>
</dbReference>